<dbReference type="Proteomes" id="UP000811899">
    <property type="component" value="Unassembled WGS sequence"/>
</dbReference>
<sequence length="136" mass="15526">MGIYTHKALDLLEKHQLDAAIAEKFLGWKLEDDPEKSSCKRWFDENGKPTKYGTGCGMKLFHPSEDLNIAFPEIIERLKESNLTITCTVACDIYTCGIYNDKQREMAHWYDETLGVAICKAALKLLIRKAKKESPQ</sequence>
<dbReference type="EMBL" id="JAHCVJ010000005">
    <property type="protein sequence ID" value="MBT0665320.1"/>
    <property type="molecule type" value="Genomic_DNA"/>
</dbReference>
<dbReference type="InterPro" id="IPR041270">
    <property type="entry name" value="Phage_ABA_S"/>
</dbReference>
<name>A0AAW4L9T9_9BACT</name>
<gene>
    <name evidence="2" type="ORF">KI809_13520</name>
</gene>
<reference evidence="2 3" key="1">
    <citation type="submission" date="2021-05" db="EMBL/GenBank/DDBJ databases">
        <title>The draft genome of Geobacter pelophilus DSM 12255.</title>
        <authorList>
            <person name="Xu Z."/>
            <person name="Masuda Y."/>
            <person name="Itoh H."/>
            <person name="Senoo K."/>
        </authorList>
    </citation>
    <scope>NUCLEOTIDE SEQUENCE [LARGE SCALE GENOMIC DNA]</scope>
    <source>
        <strain evidence="2 3">DSM 12255</strain>
    </source>
</reference>
<evidence type="ECO:0000313" key="2">
    <source>
        <dbReference type="EMBL" id="MBT0665320.1"/>
    </source>
</evidence>
<proteinExistence type="predicted"/>
<dbReference type="InterPro" id="IPR028985">
    <property type="entry name" value="Bacillus_phage_prot-like"/>
</dbReference>
<protein>
    <recommendedName>
        <fullName evidence="1">Phage ABA sandwich domain-containing protein</fullName>
    </recommendedName>
</protein>
<keyword evidence="3" id="KW-1185">Reference proteome</keyword>
<comment type="caution">
    <text evidence="2">The sequence shown here is derived from an EMBL/GenBank/DDBJ whole genome shotgun (WGS) entry which is preliminary data.</text>
</comment>
<evidence type="ECO:0000313" key="3">
    <source>
        <dbReference type="Proteomes" id="UP000811899"/>
    </source>
</evidence>
<organism evidence="2 3">
    <name type="scientific">Geoanaerobacter pelophilus</name>
    <dbReference type="NCBI Taxonomy" id="60036"/>
    <lineage>
        <taxon>Bacteria</taxon>
        <taxon>Pseudomonadati</taxon>
        <taxon>Thermodesulfobacteriota</taxon>
        <taxon>Desulfuromonadia</taxon>
        <taxon>Geobacterales</taxon>
        <taxon>Geobacteraceae</taxon>
        <taxon>Geoanaerobacter</taxon>
    </lineage>
</organism>
<dbReference type="Pfam" id="PF18066">
    <property type="entry name" value="Phage_ABA_S"/>
    <property type="match status" value="1"/>
</dbReference>
<feature type="domain" description="Phage ABA sandwich" evidence="1">
    <location>
        <begin position="20"/>
        <end position="123"/>
    </location>
</feature>
<dbReference type="RefSeq" id="WP_214172090.1">
    <property type="nucleotide sequence ID" value="NZ_JAHCVJ010000005.1"/>
</dbReference>
<dbReference type="AlphaFoldDB" id="A0AAW4L9T9"/>
<accession>A0AAW4L9T9</accession>
<dbReference type="Gene3D" id="3.30.2120.10">
    <property type="entry name" value="Bacillus phage protein-like"/>
    <property type="match status" value="1"/>
</dbReference>
<evidence type="ECO:0000259" key="1">
    <source>
        <dbReference type="Pfam" id="PF18066"/>
    </source>
</evidence>